<evidence type="ECO:0000313" key="2">
    <source>
        <dbReference type="EMBL" id="GEO38685.1"/>
    </source>
</evidence>
<feature type="transmembrane region" description="Helical" evidence="1">
    <location>
        <begin position="169"/>
        <end position="193"/>
    </location>
</feature>
<dbReference type="Proteomes" id="UP000321523">
    <property type="component" value="Unassembled WGS sequence"/>
</dbReference>
<dbReference type="GO" id="GO:0005548">
    <property type="term" value="F:phospholipid transporter activity"/>
    <property type="evidence" value="ECO:0007669"/>
    <property type="project" value="TreeGrafter"/>
</dbReference>
<dbReference type="PANTHER" id="PTHR30188:SF3">
    <property type="entry name" value="ABC TRANSPORTER PERMEASE"/>
    <property type="match status" value="1"/>
</dbReference>
<dbReference type="InterPro" id="IPR030802">
    <property type="entry name" value="Permease_MalE"/>
</dbReference>
<dbReference type="GO" id="GO:0043190">
    <property type="term" value="C:ATP-binding cassette (ABC) transporter complex"/>
    <property type="evidence" value="ECO:0007669"/>
    <property type="project" value="InterPro"/>
</dbReference>
<name>A0A512DQF9_9PROT</name>
<dbReference type="AlphaFoldDB" id="A0A512DQF9"/>
<protein>
    <recommendedName>
        <fullName evidence="4">ABC transporter permease</fullName>
    </recommendedName>
</protein>
<keyword evidence="1" id="KW-1133">Transmembrane helix</keyword>
<feature type="transmembrane region" description="Helical" evidence="1">
    <location>
        <begin position="345"/>
        <end position="370"/>
    </location>
</feature>
<keyword evidence="1" id="KW-0472">Membrane</keyword>
<proteinExistence type="predicted"/>
<feature type="transmembrane region" description="Helical" evidence="1">
    <location>
        <begin position="246"/>
        <end position="265"/>
    </location>
</feature>
<reference evidence="2 3" key="1">
    <citation type="submission" date="2019-07" db="EMBL/GenBank/DDBJ databases">
        <title>Whole genome shotgun sequence of Skermanella aerolata NBRC 106429.</title>
        <authorList>
            <person name="Hosoyama A."/>
            <person name="Uohara A."/>
            <person name="Ohji S."/>
            <person name="Ichikawa N."/>
        </authorList>
    </citation>
    <scope>NUCLEOTIDE SEQUENCE [LARGE SCALE GENOMIC DNA]</scope>
    <source>
        <strain evidence="2 3">NBRC 106429</strain>
    </source>
</reference>
<dbReference type="EMBL" id="BJYZ01000012">
    <property type="protein sequence ID" value="GEO38685.1"/>
    <property type="molecule type" value="Genomic_DNA"/>
</dbReference>
<gene>
    <name evidence="2" type="ORF">SAE02_28330</name>
</gene>
<dbReference type="PANTHER" id="PTHR30188">
    <property type="entry name" value="ABC TRANSPORTER PERMEASE PROTEIN-RELATED"/>
    <property type="match status" value="1"/>
</dbReference>
<keyword evidence="1" id="KW-0812">Transmembrane</keyword>
<evidence type="ECO:0008006" key="4">
    <source>
        <dbReference type="Google" id="ProtNLM"/>
    </source>
</evidence>
<feature type="transmembrane region" description="Helical" evidence="1">
    <location>
        <begin position="272"/>
        <end position="293"/>
    </location>
</feature>
<comment type="caution">
    <text evidence="2">The sequence shown here is derived from an EMBL/GenBank/DDBJ whole genome shotgun (WGS) entry which is preliminary data.</text>
</comment>
<organism evidence="2 3">
    <name type="scientific">Skermanella aerolata</name>
    <dbReference type="NCBI Taxonomy" id="393310"/>
    <lineage>
        <taxon>Bacteria</taxon>
        <taxon>Pseudomonadati</taxon>
        <taxon>Pseudomonadota</taxon>
        <taxon>Alphaproteobacteria</taxon>
        <taxon>Rhodospirillales</taxon>
        <taxon>Azospirillaceae</taxon>
        <taxon>Skermanella</taxon>
    </lineage>
</organism>
<keyword evidence="3" id="KW-1185">Reference proteome</keyword>
<evidence type="ECO:0000256" key="1">
    <source>
        <dbReference type="SAM" id="Phobius"/>
    </source>
</evidence>
<accession>A0A512DQF9</accession>
<evidence type="ECO:0000313" key="3">
    <source>
        <dbReference type="Proteomes" id="UP000321523"/>
    </source>
</evidence>
<dbReference type="Pfam" id="PF02405">
    <property type="entry name" value="MlaE"/>
    <property type="match status" value="1"/>
</dbReference>
<feature type="transmembrane region" description="Helical" evidence="1">
    <location>
        <begin position="313"/>
        <end position="333"/>
    </location>
</feature>
<sequence>MQGNGLELRTGNDGALVLGLSGHWRIGQGLASASEIEALLDGERRIRTVRAEDHGLVGWDSSLVSYLLKVSDLCLARNLEFDTGSLPAGVPRLLKLARAVPVKADAARGDGDESLPVRVGRSVLEGWRGLDQAIAFLGEIVLALGRLTIGRARFRRVDFLQALQDAGAASLPIVTIVSLLIGLTVAFVGAIQLRQFGADIYVANLVGLAMTREMAALMTGIVLAGRIGAAYAAQLGTMQGNEEIDALSTIGISPIDFLVLPRVLALALMMPLLFVYSCFLGILGGYIVGTTMLGLSGSAYITQTENGVHMIHFWVGFSKSVVFGMLVAFAGTLRGMQAGRSAQAVGLAATSAVVTSIVLIIVVDAIFAVMTNLLGI</sequence>